<dbReference type="CDD" id="cd06171">
    <property type="entry name" value="Sigma70_r4"/>
    <property type="match status" value="1"/>
</dbReference>
<dbReference type="SUPFAM" id="SSF88946">
    <property type="entry name" value="Sigma2 domain of RNA polymerase sigma factors"/>
    <property type="match status" value="1"/>
</dbReference>
<dbReference type="GO" id="GO:0016987">
    <property type="term" value="F:sigma factor activity"/>
    <property type="evidence" value="ECO:0007669"/>
    <property type="project" value="UniProtKB-KW"/>
</dbReference>
<evidence type="ECO:0000313" key="8">
    <source>
        <dbReference type="EMBL" id="MBB0246256.1"/>
    </source>
</evidence>
<keyword evidence="5" id="KW-0804">Transcription</keyword>
<dbReference type="Gene3D" id="1.10.10.10">
    <property type="entry name" value="Winged helix-like DNA-binding domain superfamily/Winged helix DNA-binding domain"/>
    <property type="match status" value="1"/>
</dbReference>
<dbReference type="AlphaFoldDB" id="A0A7W3TGA1"/>
<evidence type="ECO:0000256" key="5">
    <source>
        <dbReference type="ARBA" id="ARBA00023163"/>
    </source>
</evidence>
<evidence type="ECO:0000259" key="7">
    <source>
        <dbReference type="Pfam" id="PF08281"/>
    </source>
</evidence>
<dbReference type="GO" id="GO:0003677">
    <property type="term" value="F:DNA binding"/>
    <property type="evidence" value="ECO:0007669"/>
    <property type="project" value="UniProtKB-KW"/>
</dbReference>
<evidence type="ECO:0000259" key="6">
    <source>
        <dbReference type="Pfam" id="PF04542"/>
    </source>
</evidence>
<keyword evidence="2" id="KW-0805">Transcription regulation</keyword>
<dbReference type="NCBIfam" id="TIGR02937">
    <property type="entry name" value="sigma70-ECF"/>
    <property type="match status" value="1"/>
</dbReference>
<evidence type="ECO:0000313" key="9">
    <source>
        <dbReference type="Proteomes" id="UP000538929"/>
    </source>
</evidence>
<dbReference type="GO" id="GO:0006352">
    <property type="term" value="P:DNA-templated transcription initiation"/>
    <property type="evidence" value="ECO:0007669"/>
    <property type="project" value="InterPro"/>
</dbReference>
<protein>
    <submittedName>
        <fullName evidence="8">Sigma-70 family RNA polymerase sigma factor</fullName>
    </submittedName>
</protein>
<proteinExistence type="inferred from homology"/>
<dbReference type="InterPro" id="IPR013324">
    <property type="entry name" value="RNA_pol_sigma_r3/r4-like"/>
</dbReference>
<evidence type="ECO:0000256" key="2">
    <source>
        <dbReference type="ARBA" id="ARBA00023015"/>
    </source>
</evidence>
<sequence length="195" mass="21604">MKGEAVFRDHDASPRQPVEDARLVADAVKGNQAAFETLVRRHTPELLRLAGRLVGPVGDPEDIVQEAFVTAWRGLPGFRGESTFRTWMFRIVTNRCLNHIRARPPLTGTRVGPETIPAHGYGSPARTTEAGAAIRDLLGALGRLPADQRACWVLRELHGLSYEEIARVVGAGSPTVRGRIHRARRMLTEEMSAWR</sequence>
<evidence type="ECO:0000256" key="3">
    <source>
        <dbReference type="ARBA" id="ARBA00023082"/>
    </source>
</evidence>
<organism evidence="8 9">
    <name type="scientific">Streptomyces alkaliphilus</name>
    <dbReference type="NCBI Taxonomy" id="1472722"/>
    <lineage>
        <taxon>Bacteria</taxon>
        <taxon>Bacillati</taxon>
        <taxon>Actinomycetota</taxon>
        <taxon>Actinomycetes</taxon>
        <taxon>Kitasatosporales</taxon>
        <taxon>Streptomycetaceae</taxon>
        <taxon>Streptomyces</taxon>
    </lineage>
</organism>
<gene>
    <name evidence="8" type="ORF">FNQ90_19620</name>
</gene>
<comment type="caution">
    <text evidence="8">The sequence shown here is derived from an EMBL/GenBank/DDBJ whole genome shotgun (WGS) entry which is preliminary data.</text>
</comment>
<dbReference type="PANTHER" id="PTHR43133:SF8">
    <property type="entry name" value="RNA POLYMERASE SIGMA FACTOR HI_1459-RELATED"/>
    <property type="match status" value="1"/>
</dbReference>
<keyword evidence="3" id="KW-0731">Sigma factor</keyword>
<dbReference type="Gene3D" id="1.10.1740.10">
    <property type="match status" value="1"/>
</dbReference>
<evidence type="ECO:0000256" key="4">
    <source>
        <dbReference type="ARBA" id="ARBA00023125"/>
    </source>
</evidence>
<dbReference type="Pfam" id="PF04542">
    <property type="entry name" value="Sigma70_r2"/>
    <property type="match status" value="1"/>
</dbReference>
<dbReference type="InterPro" id="IPR013325">
    <property type="entry name" value="RNA_pol_sigma_r2"/>
</dbReference>
<dbReference type="Proteomes" id="UP000538929">
    <property type="component" value="Unassembled WGS sequence"/>
</dbReference>
<dbReference type="EMBL" id="VKHT01000802">
    <property type="protein sequence ID" value="MBB0246256.1"/>
    <property type="molecule type" value="Genomic_DNA"/>
</dbReference>
<accession>A0A7W3TGA1</accession>
<reference evidence="9" key="1">
    <citation type="submission" date="2019-10" db="EMBL/GenBank/DDBJ databases">
        <title>Streptomyces sp. nov., a novel actinobacterium isolated from alkaline environment.</title>
        <authorList>
            <person name="Golinska P."/>
        </authorList>
    </citation>
    <scope>NUCLEOTIDE SEQUENCE [LARGE SCALE GENOMIC DNA]</scope>
    <source>
        <strain evidence="9">DSM 42118</strain>
    </source>
</reference>
<dbReference type="InterPro" id="IPR039425">
    <property type="entry name" value="RNA_pol_sigma-70-like"/>
</dbReference>
<dbReference type="InterPro" id="IPR007627">
    <property type="entry name" value="RNA_pol_sigma70_r2"/>
</dbReference>
<keyword evidence="4" id="KW-0238">DNA-binding</keyword>
<dbReference type="InterPro" id="IPR036388">
    <property type="entry name" value="WH-like_DNA-bd_sf"/>
</dbReference>
<name>A0A7W3TGA1_9ACTN</name>
<dbReference type="Pfam" id="PF08281">
    <property type="entry name" value="Sigma70_r4_2"/>
    <property type="match status" value="1"/>
</dbReference>
<dbReference type="InterPro" id="IPR013249">
    <property type="entry name" value="RNA_pol_sigma70_r4_t2"/>
</dbReference>
<feature type="domain" description="RNA polymerase sigma factor 70 region 4 type 2" evidence="7">
    <location>
        <begin position="135"/>
        <end position="187"/>
    </location>
</feature>
<keyword evidence="9" id="KW-1185">Reference proteome</keyword>
<dbReference type="PANTHER" id="PTHR43133">
    <property type="entry name" value="RNA POLYMERASE ECF-TYPE SIGMA FACTO"/>
    <property type="match status" value="1"/>
</dbReference>
<dbReference type="InterPro" id="IPR014284">
    <property type="entry name" value="RNA_pol_sigma-70_dom"/>
</dbReference>
<evidence type="ECO:0000256" key="1">
    <source>
        <dbReference type="ARBA" id="ARBA00010641"/>
    </source>
</evidence>
<dbReference type="SUPFAM" id="SSF88659">
    <property type="entry name" value="Sigma3 and sigma4 domains of RNA polymerase sigma factors"/>
    <property type="match status" value="1"/>
</dbReference>
<feature type="domain" description="RNA polymerase sigma-70 region 2" evidence="6">
    <location>
        <begin position="38"/>
        <end position="103"/>
    </location>
</feature>
<comment type="similarity">
    <text evidence="1">Belongs to the sigma-70 factor family. ECF subfamily.</text>
</comment>